<accession>A0A1F6DAL0</accession>
<dbReference type="EMBL" id="MFKX01000004">
    <property type="protein sequence ID" value="OGG58357.1"/>
    <property type="molecule type" value="Genomic_DNA"/>
</dbReference>
<proteinExistence type="predicted"/>
<protein>
    <submittedName>
        <fullName evidence="1">Uncharacterized protein</fullName>
    </submittedName>
</protein>
<evidence type="ECO:0000313" key="2">
    <source>
        <dbReference type="Proteomes" id="UP000177958"/>
    </source>
</evidence>
<name>A0A1F6DAL0_9BACT</name>
<evidence type="ECO:0000313" key="1">
    <source>
        <dbReference type="EMBL" id="OGG58357.1"/>
    </source>
</evidence>
<gene>
    <name evidence="1" type="ORF">A2853_00355</name>
</gene>
<organism evidence="1 2">
    <name type="scientific">Candidatus Kaiserbacteria bacterium RIFCSPHIGHO2_01_FULL_55_17</name>
    <dbReference type="NCBI Taxonomy" id="1798484"/>
    <lineage>
        <taxon>Bacteria</taxon>
        <taxon>Candidatus Kaiseribacteriota</taxon>
    </lineage>
</organism>
<sequence length="186" mass="21543">MTRHQKARALLAGKFNRSEEAWRKYLPTLDQLSRQMRSRAISHRGFDNGTVSLAWGWHRDPVIVGGANHKPHKGERRHRAGDYCGEMESIWAARRMHCSEIIGMVVTCPHQPDEVSGRDFGVTVSCYYCRIEFRVERRKSKSPLKGHTRLRFNHPTDRSLYLNITVDKFLAMFPNDPPWVLKRGGT</sequence>
<dbReference type="AlphaFoldDB" id="A0A1F6DAL0"/>
<dbReference type="Proteomes" id="UP000177958">
    <property type="component" value="Unassembled WGS sequence"/>
</dbReference>
<reference evidence="1 2" key="1">
    <citation type="journal article" date="2016" name="Nat. Commun.">
        <title>Thousands of microbial genomes shed light on interconnected biogeochemical processes in an aquifer system.</title>
        <authorList>
            <person name="Anantharaman K."/>
            <person name="Brown C.T."/>
            <person name="Hug L.A."/>
            <person name="Sharon I."/>
            <person name="Castelle C.J."/>
            <person name="Probst A.J."/>
            <person name="Thomas B.C."/>
            <person name="Singh A."/>
            <person name="Wilkins M.J."/>
            <person name="Karaoz U."/>
            <person name="Brodie E.L."/>
            <person name="Williams K.H."/>
            <person name="Hubbard S.S."/>
            <person name="Banfield J.F."/>
        </authorList>
    </citation>
    <scope>NUCLEOTIDE SEQUENCE [LARGE SCALE GENOMIC DNA]</scope>
</reference>
<comment type="caution">
    <text evidence="1">The sequence shown here is derived from an EMBL/GenBank/DDBJ whole genome shotgun (WGS) entry which is preliminary data.</text>
</comment>